<dbReference type="SUPFAM" id="SSF55149">
    <property type="entry name" value="Pepsin inhibitor-3"/>
    <property type="match status" value="1"/>
</dbReference>
<reference evidence="4" key="1">
    <citation type="submission" date="2017-02" db="UniProtKB">
        <authorList>
            <consortium name="WormBaseParasite"/>
        </authorList>
    </citation>
    <scope>IDENTIFICATION</scope>
</reference>
<name>A0A0M3IQE3_ASCLU</name>
<dbReference type="Pfam" id="PF06394">
    <property type="entry name" value="Pepsin-I3"/>
    <property type="match status" value="1"/>
</dbReference>
<evidence type="ECO:0000259" key="2">
    <source>
        <dbReference type="Pfam" id="PF06394"/>
    </source>
</evidence>
<dbReference type="Proteomes" id="UP000036681">
    <property type="component" value="Unplaced"/>
</dbReference>
<dbReference type="WBParaSite" id="ALUE_0002097101-mRNA-1">
    <property type="protein sequence ID" value="ALUE_0002097101-mRNA-1"/>
    <property type="gene ID" value="ALUE_0002097101"/>
</dbReference>
<proteinExistence type="predicted"/>
<evidence type="ECO:0000256" key="1">
    <source>
        <dbReference type="SAM" id="SignalP"/>
    </source>
</evidence>
<organism evidence="3 4">
    <name type="scientific">Ascaris lumbricoides</name>
    <name type="common">Giant roundworm</name>
    <dbReference type="NCBI Taxonomy" id="6252"/>
    <lineage>
        <taxon>Eukaryota</taxon>
        <taxon>Metazoa</taxon>
        <taxon>Ecdysozoa</taxon>
        <taxon>Nematoda</taxon>
        <taxon>Chromadorea</taxon>
        <taxon>Rhabditida</taxon>
        <taxon>Spirurina</taxon>
        <taxon>Ascaridomorpha</taxon>
        <taxon>Ascaridoidea</taxon>
        <taxon>Ascarididae</taxon>
        <taxon>Ascaris</taxon>
    </lineage>
</organism>
<accession>A0A0M3IQE3</accession>
<evidence type="ECO:0000313" key="4">
    <source>
        <dbReference type="WBParaSite" id="ALUE_0002097101-mRNA-1"/>
    </source>
</evidence>
<evidence type="ECO:0000313" key="3">
    <source>
        <dbReference type="Proteomes" id="UP000036681"/>
    </source>
</evidence>
<dbReference type="InterPro" id="IPR038412">
    <property type="entry name" value="Pepsin-I3_sf"/>
</dbReference>
<dbReference type="Gene3D" id="3.30.1120.50">
    <property type="entry name" value="Pepsin inhibitor-3"/>
    <property type="match status" value="1"/>
</dbReference>
<feature type="chain" id="PRO_5005657432" evidence="1">
    <location>
        <begin position="25"/>
        <end position="91"/>
    </location>
</feature>
<feature type="domain" description="Pepsin inhibitor-3-like repeated" evidence="2">
    <location>
        <begin position="39"/>
        <end position="80"/>
    </location>
</feature>
<dbReference type="AlphaFoldDB" id="A0A0M3IQE3"/>
<feature type="signal peptide" evidence="1">
    <location>
        <begin position="1"/>
        <end position="24"/>
    </location>
</feature>
<keyword evidence="3" id="KW-1185">Reference proteome</keyword>
<protein>
    <submittedName>
        <fullName evidence="4">Pepsin-I3 domain-containing protein</fullName>
    </submittedName>
</protein>
<keyword evidence="1" id="KW-0732">Signal</keyword>
<sequence length="91" mass="10641">MIGRFSGVVERLIAFTILAAFSTAERGRRCARCIDSLISQGCVITANQLYVNGYFVRILTDDEMNEFDEYSKQLEEYKNVMIFFFYYFFLA</sequence>
<dbReference type="InterPro" id="IPR010480">
    <property type="entry name" value="Pepsin-I3"/>
</dbReference>